<dbReference type="RefSeq" id="WP_338748291.1">
    <property type="nucleotide sequence ID" value="NZ_CP144913.1"/>
</dbReference>
<dbReference type="EMBL" id="CP144913">
    <property type="protein sequence ID" value="WXB75564.1"/>
    <property type="molecule type" value="Genomic_DNA"/>
</dbReference>
<accession>A0ABZ2MER4</accession>
<sequence length="266" mass="28181">MRPTEHVLDMFAVPGDTEPVPGGQGRSVRAGDLVLSPDRDAATAEAIAPVLARLAADLDTRAGRDHRDLRIAMPVPARDGCWVIDGWAATRYEPGAVPLTDLAATRAVGAVLHAELAVRVPAVRLPHRRDRWARAERVAFGEAPVTTGTLGSDCGALVRTLIEHGDDTPLGPDQLVHGDLAGNVLLDPRGAPIVIDVSAYRRPVLWAEALLVLDSVLWHGADPAVMQEWATGAAGGAMARAAAFRLLSDRPADVPAYTRALDPLLT</sequence>
<evidence type="ECO:0000313" key="2">
    <source>
        <dbReference type="Proteomes" id="UP001382727"/>
    </source>
</evidence>
<name>A0ABZ2MER4_9MICO</name>
<gene>
    <name evidence="1" type="ORF">V1351_11470</name>
</gene>
<proteinExistence type="predicted"/>
<reference evidence="1 2" key="1">
    <citation type="submission" date="2024-02" db="EMBL/GenBank/DDBJ databases">
        <title>Janibacter sp. nov., isolated from gut of marine sandworm.</title>
        <authorList>
            <person name="Kim B."/>
            <person name="Jun M.O."/>
            <person name="Shin N.-R."/>
        </authorList>
    </citation>
    <scope>NUCLEOTIDE SEQUENCE [LARGE SCALE GENOMIC DNA]</scope>
    <source>
        <strain evidence="1 2">A1S7</strain>
    </source>
</reference>
<evidence type="ECO:0000313" key="1">
    <source>
        <dbReference type="EMBL" id="WXB75564.1"/>
    </source>
</evidence>
<protein>
    <submittedName>
        <fullName evidence="1">Aminoglycoside phosphotransferase</fullName>
    </submittedName>
</protein>
<keyword evidence="2" id="KW-1185">Reference proteome</keyword>
<organism evidence="1 2">
    <name type="scientific">Janibacter alittae</name>
    <dbReference type="NCBI Taxonomy" id="3115209"/>
    <lineage>
        <taxon>Bacteria</taxon>
        <taxon>Bacillati</taxon>
        <taxon>Actinomycetota</taxon>
        <taxon>Actinomycetes</taxon>
        <taxon>Micrococcales</taxon>
        <taxon>Intrasporangiaceae</taxon>
        <taxon>Janibacter</taxon>
    </lineage>
</organism>
<dbReference type="Proteomes" id="UP001382727">
    <property type="component" value="Chromosome"/>
</dbReference>